<dbReference type="GO" id="GO:0009236">
    <property type="term" value="P:cobalamin biosynthetic process"/>
    <property type="evidence" value="ECO:0007669"/>
    <property type="project" value="UniProtKB-UniRule"/>
</dbReference>
<reference evidence="12" key="1">
    <citation type="submission" date="2016-12" db="EMBL/GenBank/DDBJ databases">
        <title>Complete Genome Sequence of Beggiatoa leptomitiformis D-401.</title>
        <authorList>
            <person name="Fomenkov A."/>
            <person name="Vincze T."/>
            <person name="Grabovich M."/>
            <person name="Anton B.P."/>
            <person name="Dubinina G."/>
            <person name="Orlova M."/>
            <person name="Belousova E."/>
            <person name="Roberts R.J."/>
        </authorList>
    </citation>
    <scope>NUCLEOTIDE SEQUENCE [LARGE SCALE GENOMIC DNA]</scope>
    <source>
        <strain evidence="12">D-401</strain>
    </source>
</reference>
<comment type="catalytic activity">
    <reaction evidence="9 10">
        <text>5,6-dimethylbenzimidazole + nicotinate beta-D-ribonucleotide = alpha-ribazole 5'-phosphate + nicotinate + H(+)</text>
        <dbReference type="Rhea" id="RHEA:11196"/>
        <dbReference type="ChEBI" id="CHEBI:15378"/>
        <dbReference type="ChEBI" id="CHEBI:15890"/>
        <dbReference type="ChEBI" id="CHEBI:32544"/>
        <dbReference type="ChEBI" id="CHEBI:57502"/>
        <dbReference type="ChEBI" id="CHEBI:57918"/>
        <dbReference type="EC" id="2.4.2.21"/>
    </reaction>
</comment>
<dbReference type="EMBL" id="CP018889">
    <property type="protein sequence ID" value="AUI70522.1"/>
    <property type="molecule type" value="Genomic_DNA"/>
</dbReference>
<dbReference type="InterPro" id="IPR003200">
    <property type="entry name" value="Nict_dMeBzImd_PRibTrfase"/>
</dbReference>
<evidence type="ECO:0000313" key="12">
    <source>
        <dbReference type="Proteomes" id="UP000234271"/>
    </source>
</evidence>
<dbReference type="EC" id="2.4.2.21" evidence="3 10"/>
<evidence type="ECO:0000256" key="8">
    <source>
        <dbReference type="ARBA" id="ARBA00030686"/>
    </source>
</evidence>
<evidence type="ECO:0000256" key="2">
    <source>
        <dbReference type="ARBA" id="ARBA00007110"/>
    </source>
</evidence>
<dbReference type="Gene3D" id="3.40.50.10210">
    <property type="match status" value="1"/>
</dbReference>
<comment type="function">
    <text evidence="10">Catalyzes the synthesis of alpha-ribazole-5'-phosphate from nicotinate mononucleotide (NAMN) and 5,6-dimethylbenzimidazole (DMB).</text>
</comment>
<dbReference type="OrthoDB" id="9781491at2"/>
<name>A0A2N9YJ23_9GAMM</name>
<evidence type="ECO:0000256" key="10">
    <source>
        <dbReference type="HAMAP-Rule" id="MF_00230"/>
    </source>
</evidence>
<keyword evidence="12" id="KW-1185">Reference proteome</keyword>
<sequence length="349" mass="37988">MATFPRFIIPPINQSNTDTLRHKIDEKTKPRGALGQLETLALQIGCIQNSLTPQLHQPTLIVFAGDHGISAENVSPYPQSVTYQMVLNFLAGGAAINVFAKQHQLDLQIVDAGVNYTFNTPSKLINAKIAYGTKNFLYEPAMTFQQCHLAIEQGATIVRQQHIQRCNMIGFGEMGIANTASASVLMHLLTNIPLIDCVGRGTGLNDAGLARKYNVLQKAIATQQMVSNNPLQILATFGGFEIAMLVGAYCQAAACGMVILVDGFIATVALLVAIKQYPFLLNYCIFSHCSHEKGHRLLLEYLHVDPLLQLNMRLGEGSGAAIAYPLLQSAVLFLNEMASFTEAKVSNLI</sequence>
<feature type="active site" description="Proton acceptor" evidence="10">
    <location>
        <position position="316"/>
    </location>
</feature>
<dbReference type="InterPro" id="IPR023195">
    <property type="entry name" value="Nict_dMeBzImd_PRibTrfase_N"/>
</dbReference>
<evidence type="ECO:0000256" key="4">
    <source>
        <dbReference type="ARBA" id="ARBA00015486"/>
    </source>
</evidence>
<dbReference type="Pfam" id="PF02277">
    <property type="entry name" value="DBI_PRT"/>
    <property type="match status" value="1"/>
</dbReference>
<proteinExistence type="inferred from homology"/>
<dbReference type="HAMAP" id="MF_00230">
    <property type="entry name" value="CobT"/>
    <property type="match status" value="1"/>
</dbReference>
<evidence type="ECO:0000313" key="11">
    <source>
        <dbReference type="EMBL" id="AUI70522.1"/>
    </source>
</evidence>
<dbReference type="NCBIfam" id="NF000996">
    <property type="entry name" value="PRK00105.1"/>
    <property type="match status" value="1"/>
</dbReference>
<dbReference type="InterPro" id="IPR017846">
    <property type="entry name" value="Nict_dMeBzImd_PRibTrfase_bact"/>
</dbReference>
<dbReference type="UniPathway" id="UPA00061">
    <property type="reaction ID" value="UER00516"/>
</dbReference>
<dbReference type="Proteomes" id="UP000234271">
    <property type="component" value="Chromosome"/>
</dbReference>
<dbReference type="RefSeq" id="WP_062155298.1">
    <property type="nucleotide sequence ID" value="NZ_CP012373.2"/>
</dbReference>
<protein>
    <recommendedName>
        <fullName evidence="4 10">Nicotinate-nucleotide--dimethylbenzimidazole phosphoribosyltransferase</fullName>
        <shortName evidence="10">NN:DBI PRT</shortName>
        <ecNumber evidence="3 10">2.4.2.21</ecNumber>
    </recommendedName>
    <alternativeName>
        <fullName evidence="8 10">N(1)-alpha-phosphoribosyltransferase</fullName>
    </alternativeName>
</protein>
<dbReference type="FunFam" id="3.40.50.10210:FF:000001">
    <property type="entry name" value="Nicotinate-nucleotide--dimethylbenzimidazole phosphoribosyltransferase"/>
    <property type="match status" value="1"/>
</dbReference>
<dbReference type="NCBIfam" id="TIGR03160">
    <property type="entry name" value="cobT_DBIPRT"/>
    <property type="match status" value="1"/>
</dbReference>
<evidence type="ECO:0000256" key="6">
    <source>
        <dbReference type="ARBA" id="ARBA00022676"/>
    </source>
</evidence>
<dbReference type="AlphaFoldDB" id="A0A2N9YJ23"/>
<accession>A0A2N9YJ23</accession>
<dbReference type="KEGG" id="blep:AL038_02035"/>
<keyword evidence="6 10" id="KW-0328">Glycosyltransferase</keyword>
<dbReference type="CDD" id="cd02439">
    <property type="entry name" value="DMB-PRT_CobT"/>
    <property type="match status" value="1"/>
</dbReference>
<dbReference type="Gene3D" id="1.10.1610.10">
    <property type="match status" value="1"/>
</dbReference>
<dbReference type="InterPro" id="IPR036087">
    <property type="entry name" value="Nict_dMeBzImd_PRibTrfase_sf"/>
</dbReference>
<gene>
    <name evidence="10 11" type="primary">cobT</name>
    <name evidence="11" type="ORF">BLE401_04005</name>
</gene>
<evidence type="ECO:0000256" key="5">
    <source>
        <dbReference type="ARBA" id="ARBA00022573"/>
    </source>
</evidence>
<dbReference type="SUPFAM" id="SSF52733">
    <property type="entry name" value="Nicotinate mononucleotide:5,6-dimethylbenzimidazole phosphoribosyltransferase (CobT)"/>
    <property type="match status" value="1"/>
</dbReference>
<keyword evidence="5 10" id="KW-0169">Cobalamin biosynthesis</keyword>
<organism evidence="11 12">
    <name type="scientific">Beggiatoa leptomitoformis</name>
    <dbReference type="NCBI Taxonomy" id="288004"/>
    <lineage>
        <taxon>Bacteria</taxon>
        <taxon>Pseudomonadati</taxon>
        <taxon>Pseudomonadota</taxon>
        <taxon>Gammaproteobacteria</taxon>
        <taxon>Thiotrichales</taxon>
        <taxon>Thiotrichaceae</taxon>
        <taxon>Beggiatoa</taxon>
    </lineage>
</organism>
<dbReference type="STRING" id="288004.AL038_02035"/>
<evidence type="ECO:0000256" key="7">
    <source>
        <dbReference type="ARBA" id="ARBA00022679"/>
    </source>
</evidence>
<dbReference type="GO" id="GO:0008939">
    <property type="term" value="F:nicotinate-nucleotide-dimethylbenzimidazole phosphoribosyltransferase activity"/>
    <property type="evidence" value="ECO:0007669"/>
    <property type="project" value="UniProtKB-UniRule"/>
</dbReference>
<evidence type="ECO:0000256" key="1">
    <source>
        <dbReference type="ARBA" id="ARBA00005049"/>
    </source>
</evidence>
<dbReference type="PANTHER" id="PTHR43463:SF1">
    <property type="entry name" value="NICOTINATE-NUCLEOTIDE--DIMETHYLBENZIMIDAZOLE PHOSPHORIBOSYLTRANSFERASE"/>
    <property type="match status" value="1"/>
</dbReference>
<keyword evidence="7 10" id="KW-0808">Transferase</keyword>
<comment type="similarity">
    <text evidence="2 10">Belongs to the CobT family.</text>
</comment>
<dbReference type="PANTHER" id="PTHR43463">
    <property type="entry name" value="NICOTINATE-NUCLEOTIDE--DIMETHYLBENZIMIDAZOLE PHOSPHORIBOSYLTRANSFERASE"/>
    <property type="match status" value="1"/>
</dbReference>
<evidence type="ECO:0000256" key="9">
    <source>
        <dbReference type="ARBA" id="ARBA00047340"/>
    </source>
</evidence>
<evidence type="ECO:0000256" key="3">
    <source>
        <dbReference type="ARBA" id="ARBA00011991"/>
    </source>
</evidence>
<comment type="pathway">
    <text evidence="1 10">Nucleoside biosynthesis; alpha-ribazole biosynthesis; alpha-ribazole from 5,6-dimethylbenzimidazole: step 1/2.</text>
</comment>